<organism evidence="2">
    <name type="scientific">Cacopsylla melanoneura</name>
    <dbReference type="NCBI Taxonomy" id="428564"/>
    <lineage>
        <taxon>Eukaryota</taxon>
        <taxon>Metazoa</taxon>
        <taxon>Ecdysozoa</taxon>
        <taxon>Arthropoda</taxon>
        <taxon>Hexapoda</taxon>
        <taxon>Insecta</taxon>
        <taxon>Pterygota</taxon>
        <taxon>Neoptera</taxon>
        <taxon>Paraneoptera</taxon>
        <taxon>Hemiptera</taxon>
        <taxon>Sternorrhyncha</taxon>
        <taxon>Psylloidea</taxon>
        <taxon>Psyllidae</taxon>
        <taxon>Psyllinae</taxon>
        <taxon>Cacopsylla</taxon>
    </lineage>
</organism>
<proteinExistence type="predicted"/>
<evidence type="ECO:0000313" key="2">
    <source>
        <dbReference type="EMBL" id="CAG6672072.1"/>
    </source>
</evidence>
<keyword evidence="1" id="KW-1133">Transmembrane helix</keyword>
<keyword evidence="1" id="KW-0812">Transmembrane</keyword>
<accession>A0A8D8STI4</accession>
<protein>
    <submittedName>
        <fullName evidence="2">Uncharacterized protein</fullName>
    </submittedName>
</protein>
<reference evidence="2" key="1">
    <citation type="submission" date="2021-05" db="EMBL/GenBank/DDBJ databases">
        <authorList>
            <person name="Alioto T."/>
            <person name="Alioto T."/>
            <person name="Gomez Garrido J."/>
        </authorList>
    </citation>
    <scope>NUCLEOTIDE SEQUENCE</scope>
</reference>
<evidence type="ECO:0000256" key="1">
    <source>
        <dbReference type="SAM" id="Phobius"/>
    </source>
</evidence>
<dbReference type="AlphaFoldDB" id="A0A8D8STI4"/>
<keyword evidence="1" id="KW-0472">Membrane</keyword>
<sequence length="100" mass="11697">MTSPLLNFNIGFLAHFSFLPSRIYTFYLVILDMSVTKNEWKKPQLEDSKFSFCANYVLQVFPLSFNFQKEIFARSKLQNGPQVCIRKTHNGRVSQSIQRV</sequence>
<feature type="transmembrane region" description="Helical" evidence="1">
    <location>
        <begin position="12"/>
        <end position="31"/>
    </location>
</feature>
<dbReference type="EMBL" id="HBUF01227527">
    <property type="protein sequence ID" value="CAG6672072.1"/>
    <property type="molecule type" value="Transcribed_RNA"/>
</dbReference>
<name>A0A8D8STI4_9HEMI</name>